<dbReference type="InterPro" id="IPR026039">
    <property type="entry name" value="YfgM"/>
</dbReference>
<gene>
    <name evidence="12" type="ORF">GEV37_07770</name>
</gene>
<evidence type="ECO:0000313" key="12">
    <source>
        <dbReference type="EMBL" id="MCB8889009.1"/>
    </source>
</evidence>
<evidence type="ECO:0000256" key="3">
    <source>
        <dbReference type="ARBA" id="ARBA00022692"/>
    </source>
</evidence>
<feature type="repeat" description="TPR" evidence="9">
    <location>
        <begin position="164"/>
        <end position="197"/>
    </location>
</feature>
<dbReference type="RefSeq" id="WP_227389664.1">
    <property type="nucleotide sequence ID" value="NZ_JBHSCJ010000010.1"/>
</dbReference>
<keyword evidence="13" id="KW-1185">Reference proteome</keyword>
<feature type="domain" description="Ancillary SecYEG translocon subunit/Cell division coordinator CpoB TPR" evidence="11">
    <location>
        <begin position="15"/>
        <end position="211"/>
    </location>
</feature>
<comment type="subcellular location">
    <subcellularLocation>
        <location evidence="1">Cell membrane</location>
        <topology evidence="1">Single-pass type II membrane protein</topology>
    </subcellularLocation>
</comment>
<sequence>MADLRSEEEQLDVIKRWWKENGTSLIAGVVIAAAGVFGWHAWQDYREGQSAAASVRYQQLINLSAAPTLDAEQYDTAKRLVDEIGDDHGGTLYADLALLMQARLAVGQEDLDGAREALERATDSKRDYIKSLAWLRLARVEIADGNPERALELLDEPFVDALTAQRLDVRGDAYAALGDTDNARQAWQEALAADEQSQSLYGLQLKLDDLGAEEATS</sequence>
<name>A0ABS8DRZ7_9GAMM</name>
<organism evidence="12 13">
    <name type="scientific">Vreelandella malpeensis</name>
    <dbReference type="NCBI Taxonomy" id="1172368"/>
    <lineage>
        <taxon>Bacteria</taxon>
        <taxon>Pseudomonadati</taxon>
        <taxon>Pseudomonadota</taxon>
        <taxon>Gammaproteobacteria</taxon>
        <taxon>Oceanospirillales</taxon>
        <taxon>Halomonadaceae</taxon>
        <taxon>Vreelandella</taxon>
    </lineage>
</organism>
<dbReference type="SUPFAM" id="SSF48452">
    <property type="entry name" value="TPR-like"/>
    <property type="match status" value="1"/>
</dbReference>
<evidence type="ECO:0000256" key="10">
    <source>
        <dbReference type="SAM" id="Phobius"/>
    </source>
</evidence>
<dbReference type="Proteomes" id="UP001319882">
    <property type="component" value="Unassembled WGS sequence"/>
</dbReference>
<evidence type="ECO:0000256" key="7">
    <source>
        <dbReference type="ARBA" id="ARBA00024197"/>
    </source>
</evidence>
<evidence type="ECO:0000256" key="5">
    <source>
        <dbReference type="ARBA" id="ARBA00023136"/>
    </source>
</evidence>
<evidence type="ECO:0000256" key="2">
    <source>
        <dbReference type="ARBA" id="ARBA00022475"/>
    </source>
</evidence>
<evidence type="ECO:0000256" key="9">
    <source>
        <dbReference type="PROSITE-ProRule" id="PRU00339"/>
    </source>
</evidence>
<dbReference type="PANTHER" id="PTHR38035:SF1">
    <property type="entry name" value="ANCILLARY SECYEG TRANSLOCON SUBUNIT"/>
    <property type="match status" value="1"/>
</dbReference>
<keyword evidence="6" id="KW-0143">Chaperone</keyword>
<dbReference type="PANTHER" id="PTHR38035">
    <property type="entry name" value="UPF0070 PROTEIN YFGM"/>
    <property type="match status" value="1"/>
</dbReference>
<evidence type="ECO:0000256" key="4">
    <source>
        <dbReference type="ARBA" id="ARBA00022989"/>
    </source>
</evidence>
<evidence type="ECO:0000256" key="6">
    <source>
        <dbReference type="ARBA" id="ARBA00023186"/>
    </source>
</evidence>
<evidence type="ECO:0000256" key="8">
    <source>
        <dbReference type="ARBA" id="ARBA00024235"/>
    </source>
</evidence>
<evidence type="ECO:0000259" key="11">
    <source>
        <dbReference type="Pfam" id="PF09976"/>
    </source>
</evidence>
<dbReference type="PIRSF" id="PIRSF006170">
    <property type="entry name" value="YfgM"/>
    <property type="match status" value="1"/>
</dbReference>
<dbReference type="InterPro" id="IPR018704">
    <property type="entry name" value="SecYEG/CpoB_TPR"/>
</dbReference>
<keyword evidence="9" id="KW-0802">TPR repeat</keyword>
<accession>A0ABS8DRZ7</accession>
<protein>
    <recommendedName>
        <fullName evidence="8">Ancillary SecYEG translocon subunit</fullName>
    </recommendedName>
</protein>
<keyword evidence="5 10" id="KW-0472">Membrane</keyword>
<feature type="transmembrane region" description="Helical" evidence="10">
    <location>
        <begin position="21"/>
        <end position="42"/>
    </location>
</feature>
<dbReference type="PROSITE" id="PS50005">
    <property type="entry name" value="TPR"/>
    <property type="match status" value="1"/>
</dbReference>
<dbReference type="Pfam" id="PF09976">
    <property type="entry name" value="TPR_21"/>
    <property type="match status" value="1"/>
</dbReference>
<comment type="similarity">
    <text evidence="7">Belongs to the YfgM family.</text>
</comment>
<keyword evidence="2" id="KW-1003">Cell membrane</keyword>
<dbReference type="InterPro" id="IPR011990">
    <property type="entry name" value="TPR-like_helical_dom_sf"/>
</dbReference>
<dbReference type="EMBL" id="WHVL01000002">
    <property type="protein sequence ID" value="MCB8889009.1"/>
    <property type="molecule type" value="Genomic_DNA"/>
</dbReference>
<evidence type="ECO:0000256" key="1">
    <source>
        <dbReference type="ARBA" id="ARBA00004401"/>
    </source>
</evidence>
<reference evidence="12 13" key="1">
    <citation type="journal article" date="2021" name="Sci. Rep.">
        <title>Genome analysis of a halophilic bacterium Halomonas malpeensis YU-PRIM-29(T) reveals its exopolysaccharide and pigment producing capabilities.</title>
        <authorList>
            <person name="Athmika"/>
            <person name="Ghate S.D."/>
            <person name="Arun A.B."/>
            <person name="Rao S.S."/>
            <person name="Kumar S.T.A."/>
            <person name="Kandiyil M.K."/>
            <person name="Saptami K."/>
            <person name="Rekha P.D."/>
        </authorList>
    </citation>
    <scope>NUCLEOTIDE SEQUENCE [LARGE SCALE GENOMIC DNA]</scope>
    <source>
        <strain evidence="13">prim 29</strain>
    </source>
</reference>
<comment type="caution">
    <text evidence="12">The sequence shown here is derived from an EMBL/GenBank/DDBJ whole genome shotgun (WGS) entry which is preliminary data.</text>
</comment>
<keyword evidence="3 10" id="KW-0812">Transmembrane</keyword>
<dbReference type="Gene3D" id="1.25.40.10">
    <property type="entry name" value="Tetratricopeptide repeat domain"/>
    <property type="match status" value="1"/>
</dbReference>
<evidence type="ECO:0000313" key="13">
    <source>
        <dbReference type="Proteomes" id="UP001319882"/>
    </source>
</evidence>
<proteinExistence type="inferred from homology"/>
<keyword evidence="4 10" id="KW-1133">Transmembrane helix</keyword>
<dbReference type="InterPro" id="IPR019734">
    <property type="entry name" value="TPR_rpt"/>
</dbReference>